<comment type="caution">
    <text evidence="2">The sequence shown here is derived from an EMBL/GenBank/DDBJ whole genome shotgun (WGS) entry which is preliminary data.</text>
</comment>
<gene>
    <name evidence="2" type="ORF">JOM49_006501</name>
</gene>
<evidence type="ECO:0000313" key="3">
    <source>
        <dbReference type="Proteomes" id="UP000741013"/>
    </source>
</evidence>
<keyword evidence="3" id="KW-1185">Reference proteome</keyword>
<evidence type="ECO:0000256" key="1">
    <source>
        <dbReference type="SAM" id="MobiDB-lite"/>
    </source>
</evidence>
<reference evidence="2 3" key="1">
    <citation type="submission" date="2021-03" db="EMBL/GenBank/DDBJ databases">
        <title>Sequencing the genomes of 1000 actinobacteria strains.</title>
        <authorList>
            <person name="Klenk H.-P."/>
        </authorList>
    </citation>
    <scope>NUCLEOTIDE SEQUENCE [LARGE SCALE GENOMIC DNA]</scope>
    <source>
        <strain evidence="2 3">DSM 45510</strain>
    </source>
</reference>
<feature type="region of interest" description="Disordered" evidence="1">
    <location>
        <begin position="36"/>
        <end position="64"/>
    </location>
</feature>
<proteinExistence type="predicted"/>
<name>A0ABS4PZY2_9PSEU</name>
<organism evidence="2 3">
    <name type="scientific">Amycolatopsis magusensis</name>
    <dbReference type="NCBI Taxonomy" id="882444"/>
    <lineage>
        <taxon>Bacteria</taxon>
        <taxon>Bacillati</taxon>
        <taxon>Actinomycetota</taxon>
        <taxon>Actinomycetes</taxon>
        <taxon>Pseudonocardiales</taxon>
        <taxon>Pseudonocardiaceae</taxon>
        <taxon>Amycolatopsis</taxon>
    </lineage>
</organism>
<dbReference type="EMBL" id="JAGGMS010000001">
    <property type="protein sequence ID" value="MBP2184975.1"/>
    <property type="molecule type" value="Genomic_DNA"/>
</dbReference>
<protein>
    <submittedName>
        <fullName evidence="2">Uncharacterized protein</fullName>
    </submittedName>
</protein>
<evidence type="ECO:0000313" key="2">
    <source>
        <dbReference type="EMBL" id="MBP2184975.1"/>
    </source>
</evidence>
<dbReference type="Proteomes" id="UP000741013">
    <property type="component" value="Unassembled WGS sequence"/>
</dbReference>
<sequence length="64" mass="6984">MRTMKELLKGVFGTPRGFNADGRAMGLGLATAMEAARRDPSTEVEQYLRREAKGTSGERRAPVS</sequence>
<dbReference type="RefSeq" id="WP_209667926.1">
    <property type="nucleotide sequence ID" value="NZ_JAGGMS010000001.1"/>
</dbReference>
<accession>A0ABS4PZY2</accession>